<dbReference type="Proteomes" id="UP000499080">
    <property type="component" value="Unassembled WGS sequence"/>
</dbReference>
<protein>
    <submittedName>
        <fullName evidence="1">Uncharacterized protein</fullName>
    </submittedName>
</protein>
<gene>
    <name evidence="1" type="ORF">AVEN_27794_1</name>
</gene>
<organism evidence="1 2">
    <name type="scientific">Araneus ventricosus</name>
    <name type="common">Orbweaver spider</name>
    <name type="synonym">Epeira ventricosa</name>
    <dbReference type="NCBI Taxonomy" id="182803"/>
    <lineage>
        <taxon>Eukaryota</taxon>
        <taxon>Metazoa</taxon>
        <taxon>Ecdysozoa</taxon>
        <taxon>Arthropoda</taxon>
        <taxon>Chelicerata</taxon>
        <taxon>Arachnida</taxon>
        <taxon>Araneae</taxon>
        <taxon>Araneomorphae</taxon>
        <taxon>Entelegynae</taxon>
        <taxon>Araneoidea</taxon>
        <taxon>Araneidae</taxon>
        <taxon>Araneus</taxon>
    </lineage>
</organism>
<comment type="caution">
    <text evidence="1">The sequence shown here is derived from an EMBL/GenBank/DDBJ whole genome shotgun (WGS) entry which is preliminary data.</text>
</comment>
<accession>A0A4Y2EKV7</accession>
<dbReference type="AlphaFoldDB" id="A0A4Y2EKV7"/>
<name>A0A4Y2EKV7_ARAVE</name>
<evidence type="ECO:0000313" key="2">
    <source>
        <dbReference type="Proteomes" id="UP000499080"/>
    </source>
</evidence>
<keyword evidence="2" id="KW-1185">Reference proteome</keyword>
<proteinExistence type="predicted"/>
<reference evidence="1 2" key="1">
    <citation type="journal article" date="2019" name="Sci. Rep.">
        <title>Orb-weaving spider Araneus ventricosus genome elucidates the spidroin gene catalogue.</title>
        <authorList>
            <person name="Kono N."/>
            <person name="Nakamura H."/>
            <person name="Ohtoshi R."/>
            <person name="Moran D.A.P."/>
            <person name="Shinohara A."/>
            <person name="Yoshida Y."/>
            <person name="Fujiwara M."/>
            <person name="Mori M."/>
            <person name="Tomita M."/>
            <person name="Arakawa K."/>
        </authorList>
    </citation>
    <scope>NUCLEOTIDE SEQUENCE [LARGE SCALE GENOMIC DNA]</scope>
</reference>
<evidence type="ECO:0000313" key="1">
    <source>
        <dbReference type="EMBL" id="GBM29177.1"/>
    </source>
</evidence>
<dbReference type="EMBL" id="BGPR01000629">
    <property type="protein sequence ID" value="GBM29177.1"/>
    <property type="molecule type" value="Genomic_DNA"/>
</dbReference>
<sequence length="148" mass="17311">MLGLPMLQIPRALSPIPPSSLSCSRKYGPKISQDYVHKIIMVVLCIGKSAFTLSTGQVSYSYDASSRKVLKKLLYDISPEKIFFTDAGTKRFYKTFFHKIKLPFKTFLLQGREHYDLCKYCHKHYHRWRVVQRGISKFNRIHMDVIPH</sequence>